<dbReference type="GO" id="GO:0005229">
    <property type="term" value="F:intracellularly calcium-gated chloride channel activity"/>
    <property type="evidence" value="ECO:0007669"/>
    <property type="project" value="TreeGrafter"/>
</dbReference>
<keyword evidence="6 13" id="KW-1133">Transmembrane helix</keyword>
<comment type="caution">
    <text evidence="13">Lacks conserved residue(s) required for the propagation of feature annotation.</text>
</comment>
<dbReference type="GeneTree" id="ENSGT00950000183060"/>
<evidence type="ECO:0000256" key="11">
    <source>
        <dbReference type="ARBA" id="ARBA00023214"/>
    </source>
</evidence>
<keyword evidence="3 13" id="KW-0813">Transport</keyword>
<evidence type="ECO:0000256" key="3">
    <source>
        <dbReference type="ARBA" id="ARBA00022448"/>
    </source>
</evidence>
<evidence type="ECO:0000256" key="6">
    <source>
        <dbReference type="ARBA" id="ARBA00022989"/>
    </source>
</evidence>
<evidence type="ECO:0000256" key="10">
    <source>
        <dbReference type="ARBA" id="ARBA00023180"/>
    </source>
</evidence>
<dbReference type="GO" id="GO:0072320">
    <property type="term" value="F:volume-sensitive chloride channel activity"/>
    <property type="evidence" value="ECO:0007669"/>
    <property type="project" value="TreeGrafter"/>
</dbReference>
<keyword evidence="12 13" id="KW-0407">Ion channel</keyword>
<feature type="transmembrane region" description="Helical" evidence="13">
    <location>
        <begin position="76"/>
        <end position="97"/>
    </location>
</feature>
<evidence type="ECO:0000313" key="15">
    <source>
        <dbReference type="Proteomes" id="UP000694388"/>
    </source>
</evidence>
<comment type="subcellular location">
    <subcellularLocation>
        <location evidence="1">Cell membrane</location>
        <topology evidence="1">Multi-pass membrane protein</topology>
    </subcellularLocation>
</comment>
<dbReference type="Pfam" id="PF04906">
    <property type="entry name" value="Tweety"/>
    <property type="match status" value="1"/>
</dbReference>
<name>A0A8C4Q521_EPTBU</name>
<dbReference type="Proteomes" id="UP000694388">
    <property type="component" value="Unplaced"/>
</dbReference>
<sequence length="276" mass="31318">MRQGLKNSVRPALLRLQEVLAAEEGNAVEQWLVSASVRTRRLEGCLVPLVDPMDCSSPPTLMTRARVVQSAERQRWLGYLVVLIAEFLLCFLCLLSFSSHQGYLLFITMTSCSLFLLLSWLSLAFNLTLTVALGDFCRTPEQYMLYLTRHHCSASQELLDYFLFCPPTTANPFQKDLVLCHHLLSYTQNAMIHPATYQADCPQGRAMQVNIHYGQEIWLVLSNMKPSGHYRLFSSPSFFCCDVNRWRFSAYRSSSTPRRGSCTISPHSCLAEASAR</sequence>
<dbReference type="PANTHER" id="PTHR12424">
    <property type="entry name" value="TWEETY-RELATED"/>
    <property type="match status" value="1"/>
</dbReference>
<evidence type="ECO:0000256" key="8">
    <source>
        <dbReference type="ARBA" id="ARBA00023136"/>
    </source>
</evidence>
<dbReference type="PANTHER" id="PTHR12424:SF8">
    <property type="entry name" value="PROTEIN TWEETY"/>
    <property type="match status" value="1"/>
</dbReference>
<dbReference type="AlphaFoldDB" id="A0A8C4Q521"/>
<reference evidence="14" key="2">
    <citation type="submission" date="2025-09" db="UniProtKB">
        <authorList>
            <consortium name="Ensembl"/>
        </authorList>
    </citation>
    <scope>IDENTIFICATION</scope>
</reference>
<keyword evidence="9 13" id="KW-0869">Chloride channel</keyword>
<evidence type="ECO:0000256" key="7">
    <source>
        <dbReference type="ARBA" id="ARBA00023065"/>
    </source>
</evidence>
<evidence type="ECO:0000256" key="5">
    <source>
        <dbReference type="ARBA" id="ARBA00022692"/>
    </source>
</evidence>
<keyword evidence="11 13" id="KW-0868">Chloride</keyword>
<comment type="function">
    <text evidence="13">Probable chloride channel.</text>
</comment>
<evidence type="ECO:0000313" key="14">
    <source>
        <dbReference type="Ensembl" id="ENSEBUP00000010132.1"/>
    </source>
</evidence>
<keyword evidence="10" id="KW-0325">Glycoprotein</keyword>
<dbReference type="GO" id="GO:0005886">
    <property type="term" value="C:plasma membrane"/>
    <property type="evidence" value="ECO:0007669"/>
    <property type="project" value="UniProtKB-SubCell"/>
</dbReference>
<protein>
    <recommendedName>
        <fullName evidence="13">Protein tweety homolog</fullName>
    </recommendedName>
</protein>
<evidence type="ECO:0000256" key="4">
    <source>
        <dbReference type="ARBA" id="ARBA00022475"/>
    </source>
</evidence>
<evidence type="ECO:0000256" key="2">
    <source>
        <dbReference type="ARBA" id="ARBA00009849"/>
    </source>
</evidence>
<reference evidence="14" key="1">
    <citation type="submission" date="2025-08" db="UniProtKB">
        <authorList>
            <consortium name="Ensembl"/>
        </authorList>
    </citation>
    <scope>IDENTIFICATION</scope>
</reference>
<evidence type="ECO:0000256" key="12">
    <source>
        <dbReference type="ARBA" id="ARBA00023303"/>
    </source>
</evidence>
<keyword evidence="5 13" id="KW-0812">Transmembrane</keyword>
<proteinExistence type="inferred from homology"/>
<comment type="similarity">
    <text evidence="2 13">Belongs to the tweety family.</text>
</comment>
<feature type="transmembrane region" description="Helical" evidence="13">
    <location>
        <begin position="103"/>
        <end position="123"/>
    </location>
</feature>
<dbReference type="InterPro" id="IPR006990">
    <property type="entry name" value="Tweety"/>
</dbReference>
<keyword evidence="7 13" id="KW-0406">Ion transport</keyword>
<keyword evidence="4" id="KW-1003">Cell membrane</keyword>
<dbReference type="GO" id="GO:0034707">
    <property type="term" value="C:chloride channel complex"/>
    <property type="evidence" value="ECO:0007669"/>
    <property type="project" value="UniProtKB-UniRule"/>
</dbReference>
<keyword evidence="15" id="KW-1185">Reference proteome</keyword>
<dbReference type="Ensembl" id="ENSEBUT00000010673.1">
    <property type="protein sequence ID" value="ENSEBUP00000010132.1"/>
    <property type="gene ID" value="ENSEBUG00000006509.1"/>
</dbReference>
<evidence type="ECO:0000256" key="9">
    <source>
        <dbReference type="ARBA" id="ARBA00023173"/>
    </source>
</evidence>
<evidence type="ECO:0000256" key="1">
    <source>
        <dbReference type="ARBA" id="ARBA00004651"/>
    </source>
</evidence>
<keyword evidence="8 13" id="KW-0472">Membrane</keyword>
<evidence type="ECO:0000256" key="13">
    <source>
        <dbReference type="RuleBase" id="RU361114"/>
    </source>
</evidence>
<organism evidence="14 15">
    <name type="scientific">Eptatretus burgeri</name>
    <name type="common">Inshore hagfish</name>
    <dbReference type="NCBI Taxonomy" id="7764"/>
    <lineage>
        <taxon>Eukaryota</taxon>
        <taxon>Metazoa</taxon>
        <taxon>Chordata</taxon>
        <taxon>Craniata</taxon>
        <taxon>Vertebrata</taxon>
        <taxon>Cyclostomata</taxon>
        <taxon>Myxini</taxon>
        <taxon>Myxiniformes</taxon>
        <taxon>Myxinidae</taxon>
        <taxon>Eptatretinae</taxon>
        <taxon>Eptatretus</taxon>
    </lineage>
</organism>
<accession>A0A8C4Q521</accession>